<comment type="caution">
    <text evidence="2">The sequence shown here is derived from an EMBL/GenBank/DDBJ whole genome shotgun (WGS) entry which is preliminary data.</text>
</comment>
<evidence type="ECO:0000313" key="2">
    <source>
        <dbReference type="EMBL" id="PVX77189.1"/>
    </source>
</evidence>
<feature type="region of interest" description="Disordered" evidence="1">
    <location>
        <begin position="90"/>
        <end position="173"/>
    </location>
</feature>
<organism evidence="2 3">
    <name type="scientific">Paraburkholderia unamae</name>
    <dbReference type="NCBI Taxonomy" id="219649"/>
    <lineage>
        <taxon>Bacteria</taxon>
        <taxon>Pseudomonadati</taxon>
        <taxon>Pseudomonadota</taxon>
        <taxon>Betaproteobacteria</taxon>
        <taxon>Burkholderiales</taxon>
        <taxon>Burkholderiaceae</taxon>
        <taxon>Paraburkholderia</taxon>
    </lineage>
</organism>
<dbReference type="InterPro" id="IPR010781">
    <property type="entry name" value="DUF1376"/>
</dbReference>
<keyword evidence="3" id="KW-1185">Reference proteome</keyword>
<gene>
    <name evidence="2" type="ORF">C7402_115248</name>
</gene>
<sequence>MNYYERYCGDYAKKTARLTLVQHGAYTLLLDEYYSTEQPLSDDFEELYRVCRAMSKAEQDAVRFVADRFFPIGPDGLRHNERADEMIAKARPKMEAAKANGKKGGRPRKNPEGSGNGNPDETQAKPSGKPTGFSNQNPEETQVETTRARSPTPTPEEPTEAKASDADASPDPKSVIWKLGVQLLKGAGDSEANARSFLGKHAKGDETKLAEVIGHLAANPKIEPKAYIVAAMAPEKPELAF</sequence>
<dbReference type="EMBL" id="QEOB01000015">
    <property type="protein sequence ID" value="PVX77189.1"/>
    <property type="molecule type" value="Genomic_DNA"/>
</dbReference>
<reference evidence="2 3" key="1">
    <citation type="submission" date="2018-05" db="EMBL/GenBank/DDBJ databases">
        <title>Genomic Encyclopedia of Type Strains, Phase IV (KMG-V): Genome sequencing to study the core and pangenomes of soil and plant-associated prokaryotes.</title>
        <authorList>
            <person name="Whitman W."/>
        </authorList>
    </citation>
    <scope>NUCLEOTIDE SEQUENCE [LARGE SCALE GENOMIC DNA]</scope>
    <source>
        <strain evidence="2 3">SCZa-39</strain>
    </source>
</reference>
<accession>A0ABX5KFR3</accession>
<evidence type="ECO:0000256" key="1">
    <source>
        <dbReference type="SAM" id="MobiDB-lite"/>
    </source>
</evidence>
<protein>
    <submittedName>
        <fullName evidence="2">Uncharacterized protein YdaU (DUF1376 family)</fullName>
    </submittedName>
</protein>
<name>A0ABX5KFR3_9BURK</name>
<dbReference type="Proteomes" id="UP000245712">
    <property type="component" value="Unassembled WGS sequence"/>
</dbReference>
<dbReference type="Pfam" id="PF07120">
    <property type="entry name" value="DUF1376"/>
    <property type="match status" value="1"/>
</dbReference>
<dbReference type="RefSeq" id="WP_116613119.1">
    <property type="nucleotide sequence ID" value="NZ_QEOB01000015.1"/>
</dbReference>
<evidence type="ECO:0000313" key="3">
    <source>
        <dbReference type="Proteomes" id="UP000245712"/>
    </source>
</evidence>
<proteinExistence type="predicted"/>